<proteinExistence type="predicted"/>
<dbReference type="Proteomes" id="UP001381693">
    <property type="component" value="Unassembled WGS sequence"/>
</dbReference>
<organism evidence="1 2">
    <name type="scientific">Halocaridina rubra</name>
    <name type="common">Hawaiian red shrimp</name>
    <dbReference type="NCBI Taxonomy" id="373956"/>
    <lineage>
        <taxon>Eukaryota</taxon>
        <taxon>Metazoa</taxon>
        <taxon>Ecdysozoa</taxon>
        <taxon>Arthropoda</taxon>
        <taxon>Crustacea</taxon>
        <taxon>Multicrustacea</taxon>
        <taxon>Malacostraca</taxon>
        <taxon>Eumalacostraca</taxon>
        <taxon>Eucarida</taxon>
        <taxon>Decapoda</taxon>
        <taxon>Pleocyemata</taxon>
        <taxon>Caridea</taxon>
        <taxon>Atyoidea</taxon>
        <taxon>Atyidae</taxon>
        <taxon>Halocaridina</taxon>
    </lineage>
</organism>
<sequence>MLADDDDEVNVCGGMRHGSLGVHDSFHNWKRVVNSKRNRIGELTLNIVLEKRKNENAVISEKSYADKNVVPVYGDRYFMNYLSSGSNSESDCDSACSELSENQIDDLIHLFAERNFFPSIEKSEKTKICKQTATAKHSAISYKKESEIGIAGDIRKPVHTRSKSSYFDYHKVQAEGKFNAIGNNRLQNLRVTLRNCDLPASINRANPYISHNSEMYVDNCYCKNCFSMQQKGLMTVHHLDILSSVGNKDIDITDSSSTHMATEEIHDNIESSRHVELSSLSDELSNDTGQERVCMYALRSSPQRKEQGEYSPNETLYEDVFEYEDESDCVKVTVIEELVEECNKPFEQLNDKYEEESSIAAHAYNSLYNQEFVNGKQVTSGRDFLFSRRMNCPTLLQSQTWAVDDINNNFISEDAENIGKLKHIIQDYH</sequence>
<evidence type="ECO:0000313" key="2">
    <source>
        <dbReference type="Proteomes" id="UP001381693"/>
    </source>
</evidence>
<evidence type="ECO:0000313" key="1">
    <source>
        <dbReference type="EMBL" id="KAK7075625.1"/>
    </source>
</evidence>
<name>A0AAN9A817_HALRR</name>
<dbReference type="EMBL" id="JAXCGZ010010336">
    <property type="protein sequence ID" value="KAK7075625.1"/>
    <property type="molecule type" value="Genomic_DNA"/>
</dbReference>
<gene>
    <name evidence="1" type="ORF">SK128_022045</name>
</gene>
<protein>
    <submittedName>
        <fullName evidence="1">Uncharacterized protein</fullName>
    </submittedName>
</protein>
<keyword evidence="2" id="KW-1185">Reference proteome</keyword>
<dbReference type="AlphaFoldDB" id="A0AAN9A817"/>
<reference evidence="1 2" key="1">
    <citation type="submission" date="2023-11" db="EMBL/GenBank/DDBJ databases">
        <title>Halocaridina rubra genome assembly.</title>
        <authorList>
            <person name="Smith C."/>
        </authorList>
    </citation>
    <scope>NUCLEOTIDE SEQUENCE [LARGE SCALE GENOMIC DNA]</scope>
    <source>
        <strain evidence="1">EP-1</strain>
        <tissue evidence="1">Whole</tissue>
    </source>
</reference>
<comment type="caution">
    <text evidence="1">The sequence shown here is derived from an EMBL/GenBank/DDBJ whole genome shotgun (WGS) entry which is preliminary data.</text>
</comment>
<accession>A0AAN9A817</accession>